<reference evidence="11" key="1">
    <citation type="journal article" date="2019" name="Int. J. Syst. Evol. Microbiol.">
        <title>The Global Catalogue of Microorganisms (GCM) 10K type strain sequencing project: providing services to taxonomists for standard genome sequencing and annotation.</title>
        <authorList>
            <consortium name="The Broad Institute Genomics Platform"/>
            <consortium name="The Broad Institute Genome Sequencing Center for Infectious Disease"/>
            <person name="Wu L."/>
            <person name="Ma J."/>
        </authorList>
    </citation>
    <scope>NUCLEOTIDE SEQUENCE [LARGE SCALE GENOMIC DNA]</scope>
    <source>
        <strain evidence="11">CCUG 57401</strain>
    </source>
</reference>
<dbReference type="EC" id="7.6.2.11" evidence="8"/>
<dbReference type="InterPro" id="IPR003593">
    <property type="entry name" value="AAA+_ATPase"/>
</dbReference>
<keyword evidence="7 8" id="KW-0472">Membrane</keyword>
<comment type="similarity">
    <text evidence="8">Belongs to the ABC transporter superfamily. Spermidine/putrescine importer (TC 3.A.1.11.1) family.</text>
</comment>
<keyword evidence="11" id="KW-1185">Reference proteome</keyword>
<dbReference type="InterPro" id="IPR005893">
    <property type="entry name" value="PotA-like"/>
</dbReference>
<dbReference type="EMBL" id="JBHSMF010000006">
    <property type="protein sequence ID" value="MFC5498344.1"/>
    <property type="molecule type" value="Genomic_DNA"/>
</dbReference>
<evidence type="ECO:0000256" key="1">
    <source>
        <dbReference type="ARBA" id="ARBA00022448"/>
    </source>
</evidence>
<comment type="function">
    <text evidence="8">Part of the ABC transporter complex PotABCD involved in spermidine/putrescine import. Responsible for energy coupling to the transport system.</text>
</comment>
<dbReference type="RefSeq" id="WP_376850399.1">
    <property type="nucleotide sequence ID" value="NZ_JBHSMF010000006.1"/>
</dbReference>
<comment type="catalytic activity">
    <reaction evidence="8">
        <text>ATP + H2O + polyamine-[polyamine-binding protein]Side 1 = ADP + phosphate + polyamineSide 2 + [polyamine-binding protein]Side 1.</text>
        <dbReference type="EC" id="7.6.2.11"/>
    </reaction>
</comment>
<gene>
    <name evidence="8" type="primary">potA</name>
    <name evidence="10" type="ORF">ACFPOE_12435</name>
</gene>
<keyword evidence="3" id="KW-0997">Cell inner membrane</keyword>
<evidence type="ECO:0000256" key="7">
    <source>
        <dbReference type="ARBA" id="ARBA00023136"/>
    </source>
</evidence>
<dbReference type="GO" id="GO:0005524">
    <property type="term" value="F:ATP binding"/>
    <property type="evidence" value="ECO:0007669"/>
    <property type="project" value="UniProtKB-KW"/>
</dbReference>
<dbReference type="PANTHER" id="PTHR42781:SF5">
    <property type="entry name" value="PUTRESCINE TRANSPORT ATP-BINDING PROTEIN POTG"/>
    <property type="match status" value="1"/>
</dbReference>
<keyword evidence="6 8" id="KW-1278">Translocase</keyword>
<protein>
    <recommendedName>
        <fullName evidence="8">Spermidine/putrescine import ATP-binding protein PotA</fullName>
        <ecNumber evidence="8">7.6.2.11</ecNumber>
    </recommendedName>
</protein>
<dbReference type="SMART" id="SM00382">
    <property type="entry name" value="AAA"/>
    <property type="match status" value="1"/>
</dbReference>
<dbReference type="InterPro" id="IPR008995">
    <property type="entry name" value="Mo/tungstate-bd_C_term_dom"/>
</dbReference>
<dbReference type="SUPFAM" id="SSF50331">
    <property type="entry name" value="MOP-like"/>
    <property type="match status" value="1"/>
</dbReference>
<dbReference type="Pfam" id="PF00005">
    <property type="entry name" value="ABC_tran"/>
    <property type="match status" value="1"/>
</dbReference>
<keyword evidence="2 8" id="KW-1003">Cell membrane</keyword>
<dbReference type="Gene3D" id="2.40.50.100">
    <property type="match status" value="1"/>
</dbReference>
<dbReference type="Pfam" id="PF08402">
    <property type="entry name" value="TOBE_2"/>
    <property type="match status" value="1"/>
</dbReference>
<accession>A0ABW0NCN2</accession>
<evidence type="ECO:0000313" key="11">
    <source>
        <dbReference type="Proteomes" id="UP001596037"/>
    </source>
</evidence>
<dbReference type="Proteomes" id="UP001596037">
    <property type="component" value="Unassembled WGS sequence"/>
</dbReference>
<evidence type="ECO:0000256" key="4">
    <source>
        <dbReference type="ARBA" id="ARBA00022741"/>
    </source>
</evidence>
<evidence type="ECO:0000259" key="9">
    <source>
        <dbReference type="PROSITE" id="PS50893"/>
    </source>
</evidence>
<dbReference type="InterPro" id="IPR013611">
    <property type="entry name" value="Transp-assoc_OB_typ2"/>
</dbReference>
<sequence length="373" mass="40944">MADRVTDTASSGHSPDFVHIEGLTKRYDEVAAVDNVSIDIRKGEIFALLGSSGCGKSTLLRMLAGFETPTAGRIFLEGQEISGIPPYERPINMMFQSYALFPHLTVADNIAFGLKRDRMPADRIAERVDTMLNIVQLKPYAKRKPHQLSGGQQQRVALARCLAKSPKLLLLDEPLGALDRKLREQTQFELQNIIKTVGVTCVLVTHDQEEAMTMADRIAVMSRGSFLQVGQPHEIYETPNCRFVADFIGNVNLLDGVLEVDAADHCVIATPQGRFYVGHGITGTAGMAVSVALRPEKIALRHDAPAAADTNCLRGQVSDSGYFGSFSLYRVTLADGTTLKVQITHSERHGRQFQRGETVYATCEPDAMVILKN</sequence>
<keyword evidence="1 8" id="KW-0813">Transport</keyword>
<evidence type="ECO:0000256" key="5">
    <source>
        <dbReference type="ARBA" id="ARBA00022840"/>
    </source>
</evidence>
<organism evidence="10 11">
    <name type="scientific">Caenimonas terrae</name>
    <dbReference type="NCBI Taxonomy" id="696074"/>
    <lineage>
        <taxon>Bacteria</taxon>
        <taxon>Pseudomonadati</taxon>
        <taxon>Pseudomonadota</taxon>
        <taxon>Betaproteobacteria</taxon>
        <taxon>Burkholderiales</taxon>
        <taxon>Comamonadaceae</taxon>
        <taxon>Caenimonas</taxon>
    </lineage>
</organism>
<dbReference type="InterPro" id="IPR003439">
    <property type="entry name" value="ABC_transporter-like_ATP-bd"/>
</dbReference>
<dbReference type="NCBIfam" id="TIGR01187">
    <property type="entry name" value="potA"/>
    <property type="match status" value="1"/>
</dbReference>
<evidence type="ECO:0000256" key="8">
    <source>
        <dbReference type="RuleBase" id="RU364083"/>
    </source>
</evidence>
<feature type="domain" description="ABC transporter" evidence="9">
    <location>
        <begin position="18"/>
        <end position="248"/>
    </location>
</feature>
<keyword evidence="5 8" id="KW-0067">ATP-binding</keyword>
<comment type="caution">
    <text evidence="10">The sequence shown here is derived from an EMBL/GenBank/DDBJ whole genome shotgun (WGS) entry which is preliminary data.</text>
</comment>
<dbReference type="PANTHER" id="PTHR42781">
    <property type="entry name" value="SPERMIDINE/PUTRESCINE IMPORT ATP-BINDING PROTEIN POTA"/>
    <property type="match status" value="1"/>
</dbReference>
<dbReference type="InterPro" id="IPR027417">
    <property type="entry name" value="P-loop_NTPase"/>
</dbReference>
<evidence type="ECO:0000256" key="6">
    <source>
        <dbReference type="ARBA" id="ARBA00022967"/>
    </source>
</evidence>
<dbReference type="InterPro" id="IPR017871">
    <property type="entry name" value="ABC_transporter-like_CS"/>
</dbReference>
<keyword evidence="4 8" id="KW-0547">Nucleotide-binding</keyword>
<name>A0ABW0NCN2_9BURK</name>
<dbReference type="InterPro" id="IPR050093">
    <property type="entry name" value="ABC_SmlMolc_Importer"/>
</dbReference>
<dbReference type="PROSITE" id="PS50893">
    <property type="entry name" value="ABC_TRANSPORTER_2"/>
    <property type="match status" value="1"/>
</dbReference>
<evidence type="ECO:0000256" key="3">
    <source>
        <dbReference type="ARBA" id="ARBA00022519"/>
    </source>
</evidence>
<evidence type="ECO:0000313" key="10">
    <source>
        <dbReference type="EMBL" id="MFC5498344.1"/>
    </source>
</evidence>
<dbReference type="Gene3D" id="3.40.50.300">
    <property type="entry name" value="P-loop containing nucleotide triphosphate hydrolases"/>
    <property type="match status" value="1"/>
</dbReference>
<evidence type="ECO:0000256" key="2">
    <source>
        <dbReference type="ARBA" id="ARBA00022475"/>
    </source>
</evidence>
<dbReference type="PROSITE" id="PS00211">
    <property type="entry name" value="ABC_TRANSPORTER_1"/>
    <property type="match status" value="1"/>
</dbReference>
<proteinExistence type="inferred from homology"/>
<comment type="subunit">
    <text evidence="8">The complex is composed of two ATP-binding proteins (PotA), two transmembrane proteins (PotB and PotC) and a solute-binding protein (PotD).</text>
</comment>
<dbReference type="SUPFAM" id="SSF52540">
    <property type="entry name" value="P-loop containing nucleoside triphosphate hydrolases"/>
    <property type="match status" value="1"/>
</dbReference>